<feature type="domain" description="RING-type" evidence="5">
    <location>
        <begin position="236"/>
        <end position="277"/>
    </location>
</feature>
<gene>
    <name evidence="6" type="ORF">niasHS_004330</name>
</gene>
<evidence type="ECO:0000313" key="6">
    <source>
        <dbReference type="EMBL" id="KAL3094384.1"/>
    </source>
</evidence>
<dbReference type="Proteomes" id="UP001620645">
    <property type="component" value="Unassembled WGS sequence"/>
</dbReference>
<evidence type="ECO:0000313" key="7">
    <source>
        <dbReference type="Proteomes" id="UP001620645"/>
    </source>
</evidence>
<dbReference type="PROSITE" id="PS50089">
    <property type="entry name" value="ZF_RING_2"/>
    <property type="match status" value="1"/>
</dbReference>
<dbReference type="AlphaFoldDB" id="A0ABD2JUW4"/>
<dbReference type="Gene3D" id="3.30.40.10">
    <property type="entry name" value="Zinc/RING finger domain, C3HC4 (zinc finger)"/>
    <property type="match status" value="1"/>
</dbReference>
<evidence type="ECO:0000256" key="2">
    <source>
        <dbReference type="ARBA" id="ARBA00022833"/>
    </source>
</evidence>
<sequence length="367" mass="39972">MIGPHARDPKVIGSHAGDTTMIGPLACDLNVIGSGAGDPNVIGAARVQSKCNRAARVRPKCGRAARACVAQNLCMCQVAVAPARLRRSARLQAPDYRPLYRVKFHHSSTADDPAAARRKQQRRSRRRRRERLQRRRLRTEHLPFWRLLAVTANNNNNNNNNAGEPAEDDADWTAFGADQMATARDLLQAEGRTLNDWVQFDEASADWVPLTLTELKQLSDGVHRGSDSTAAGDRTCPVCLEDLEGKVLLRTGCCQQQFCAACLWMHAGASRCCPLCRRHLLSGAPLTTKEGEEEDASDSDSVASDQAHYNNNNDDDDDMGVPSTSGGRRQRRSGGRTGPSCSGFGSFGPPSSDSTDGSFVELAEWSD</sequence>
<dbReference type="InterPro" id="IPR001841">
    <property type="entry name" value="Znf_RING"/>
</dbReference>
<protein>
    <recommendedName>
        <fullName evidence="5">RING-type domain-containing protein</fullName>
    </recommendedName>
</protein>
<keyword evidence="7" id="KW-1185">Reference proteome</keyword>
<feature type="compositionally biased region" description="Basic residues" evidence="4">
    <location>
        <begin position="116"/>
        <end position="133"/>
    </location>
</feature>
<evidence type="ECO:0000256" key="4">
    <source>
        <dbReference type="SAM" id="MobiDB-lite"/>
    </source>
</evidence>
<dbReference type="InterPro" id="IPR013083">
    <property type="entry name" value="Znf_RING/FYVE/PHD"/>
</dbReference>
<evidence type="ECO:0000256" key="1">
    <source>
        <dbReference type="ARBA" id="ARBA00022771"/>
    </source>
</evidence>
<evidence type="ECO:0000256" key="3">
    <source>
        <dbReference type="PROSITE-ProRule" id="PRU00175"/>
    </source>
</evidence>
<reference evidence="6 7" key="1">
    <citation type="submission" date="2024-10" db="EMBL/GenBank/DDBJ databases">
        <authorList>
            <person name="Kim D."/>
        </authorList>
    </citation>
    <scope>NUCLEOTIDE SEQUENCE [LARGE SCALE GENOMIC DNA]</scope>
    <source>
        <strain evidence="6">Taebaek</strain>
    </source>
</reference>
<accession>A0ABD2JUW4</accession>
<name>A0ABD2JUW4_HETSC</name>
<dbReference type="EMBL" id="JBICCN010000092">
    <property type="protein sequence ID" value="KAL3094384.1"/>
    <property type="molecule type" value="Genomic_DNA"/>
</dbReference>
<keyword evidence="1 3" id="KW-0479">Metal-binding</keyword>
<keyword evidence="1 3" id="KW-0863">Zinc-finger</keyword>
<evidence type="ECO:0000259" key="5">
    <source>
        <dbReference type="PROSITE" id="PS50089"/>
    </source>
</evidence>
<organism evidence="6 7">
    <name type="scientific">Heterodera schachtii</name>
    <name type="common">Sugarbeet cyst nematode worm</name>
    <name type="synonym">Tylenchus schachtii</name>
    <dbReference type="NCBI Taxonomy" id="97005"/>
    <lineage>
        <taxon>Eukaryota</taxon>
        <taxon>Metazoa</taxon>
        <taxon>Ecdysozoa</taxon>
        <taxon>Nematoda</taxon>
        <taxon>Chromadorea</taxon>
        <taxon>Rhabditida</taxon>
        <taxon>Tylenchina</taxon>
        <taxon>Tylenchomorpha</taxon>
        <taxon>Tylenchoidea</taxon>
        <taxon>Heteroderidae</taxon>
        <taxon>Heteroderinae</taxon>
        <taxon>Heterodera</taxon>
    </lineage>
</organism>
<feature type="region of interest" description="Disordered" evidence="4">
    <location>
        <begin position="287"/>
        <end position="367"/>
    </location>
</feature>
<feature type="compositionally biased region" description="Low complexity" evidence="4">
    <location>
        <begin position="338"/>
        <end position="359"/>
    </location>
</feature>
<dbReference type="GO" id="GO:0008270">
    <property type="term" value="F:zinc ion binding"/>
    <property type="evidence" value="ECO:0007669"/>
    <property type="project" value="UniProtKB-KW"/>
</dbReference>
<feature type="region of interest" description="Disordered" evidence="4">
    <location>
        <begin position="107"/>
        <end position="133"/>
    </location>
</feature>
<dbReference type="SUPFAM" id="SSF57850">
    <property type="entry name" value="RING/U-box"/>
    <property type="match status" value="1"/>
</dbReference>
<proteinExistence type="predicted"/>
<comment type="caution">
    <text evidence="6">The sequence shown here is derived from an EMBL/GenBank/DDBJ whole genome shotgun (WGS) entry which is preliminary data.</text>
</comment>
<keyword evidence="2" id="KW-0862">Zinc</keyword>